<dbReference type="PROSITE" id="PS01053">
    <property type="entry name" value="ARGINASE_1"/>
    <property type="match status" value="1"/>
</dbReference>
<dbReference type="Proteomes" id="UP001161405">
    <property type="component" value="Unassembled WGS sequence"/>
</dbReference>
<reference evidence="5" key="1">
    <citation type="journal article" date="2014" name="Int. J. Syst. Evol. Microbiol.">
        <title>Complete genome of a new Firmicutes species belonging to the dominant human colonic microbiota ('Ruminococcus bicirculans') reveals two chromosomes and a selective capacity to utilize plant glucans.</title>
        <authorList>
            <consortium name="NISC Comparative Sequencing Program"/>
            <person name="Wegmann U."/>
            <person name="Louis P."/>
            <person name="Goesmann A."/>
            <person name="Henrissat B."/>
            <person name="Duncan S.H."/>
            <person name="Flint H.J."/>
        </authorList>
    </citation>
    <scope>NUCLEOTIDE SEQUENCE</scope>
    <source>
        <strain evidence="5">NBRC 107169</strain>
    </source>
</reference>
<comment type="caution">
    <text evidence="5">The sequence shown here is derived from an EMBL/GenBank/DDBJ whole genome shotgun (WGS) entry which is preliminary data.</text>
</comment>
<dbReference type="PANTHER" id="PTHR11358:SF26">
    <property type="entry name" value="GUANIDINO ACID HYDROLASE, MITOCHONDRIAL"/>
    <property type="match status" value="1"/>
</dbReference>
<keyword evidence="3 4" id="KW-0378">Hydrolase</keyword>
<sequence>MAQHKVALLGVPVDHNSSYLPGAALAPARIREAIHSDSSNMWTELGVNLGEQGVWADMGDVAVNGEDREETSNSIRQKAIELIKQGERVISLGGDHSVSYPLIDAHAQNYDGLNVLHVDAHADLYGDFGGNPLSHASPFARLMETGGVSRLLQVGIRTLNDHQREQAARFGVEIIEMKDWLDSANIGFDGPVYMSIDLDGLDPAFAPGVSHHEPGGFSSRQVIDLIHRFKGPLVGADIVELNPHRDINNMTAMVAARLTKEIIGRLRTGA</sequence>
<accession>A0ABQ5UTU7</accession>
<dbReference type="SUPFAM" id="SSF52768">
    <property type="entry name" value="Arginase/deacetylase"/>
    <property type="match status" value="1"/>
</dbReference>
<evidence type="ECO:0000313" key="6">
    <source>
        <dbReference type="Proteomes" id="UP001161405"/>
    </source>
</evidence>
<evidence type="ECO:0000256" key="4">
    <source>
        <dbReference type="RuleBase" id="RU003684"/>
    </source>
</evidence>
<proteinExistence type="inferred from homology"/>
<dbReference type="NCBIfam" id="TIGR01230">
    <property type="entry name" value="agmatinase"/>
    <property type="match status" value="1"/>
</dbReference>
<evidence type="ECO:0000313" key="5">
    <source>
        <dbReference type="EMBL" id="GLQ17826.1"/>
    </source>
</evidence>
<dbReference type="PANTHER" id="PTHR11358">
    <property type="entry name" value="ARGINASE/AGMATINASE"/>
    <property type="match status" value="1"/>
</dbReference>
<gene>
    <name evidence="5" type="ORF">GCM10007879_20750</name>
</gene>
<dbReference type="InterPro" id="IPR023696">
    <property type="entry name" value="Ureohydrolase_dom_sf"/>
</dbReference>
<keyword evidence="6" id="KW-1185">Reference proteome</keyword>
<dbReference type="Pfam" id="PF00491">
    <property type="entry name" value="Arginase"/>
    <property type="match status" value="1"/>
</dbReference>
<dbReference type="PIRSF" id="PIRSF036979">
    <property type="entry name" value="Arginase"/>
    <property type="match status" value="1"/>
</dbReference>
<keyword evidence="2" id="KW-0479">Metal-binding</keyword>
<dbReference type="InterPro" id="IPR020855">
    <property type="entry name" value="Ureohydrolase_Mn_BS"/>
</dbReference>
<dbReference type="EMBL" id="BSNI01000002">
    <property type="protein sequence ID" value="GLQ17826.1"/>
    <property type="molecule type" value="Genomic_DNA"/>
</dbReference>
<organism evidence="5 6">
    <name type="scientific">Maritalea porphyrae</name>
    <dbReference type="NCBI Taxonomy" id="880732"/>
    <lineage>
        <taxon>Bacteria</taxon>
        <taxon>Pseudomonadati</taxon>
        <taxon>Pseudomonadota</taxon>
        <taxon>Alphaproteobacteria</taxon>
        <taxon>Hyphomicrobiales</taxon>
        <taxon>Devosiaceae</taxon>
        <taxon>Maritalea</taxon>
    </lineage>
</organism>
<dbReference type="RefSeq" id="WP_284364269.1">
    <property type="nucleotide sequence ID" value="NZ_BSNI01000002.1"/>
</dbReference>
<evidence type="ECO:0000256" key="2">
    <source>
        <dbReference type="ARBA" id="ARBA00022723"/>
    </source>
</evidence>
<dbReference type="Gene3D" id="3.40.800.10">
    <property type="entry name" value="Ureohydrolase domain"/>
    <property type="match status" value="1"/>
</dbReference>
<protein>
    <submittedName>
        <fullName evidence="5">Arginase</fullName>
    </submittedName>
</protein>
<name>A0ABQ5UTU7_9HYPH</name>
<evidence type="ECO:0000256" key="3">
    <source>
        <dbReference type="ARBA" id="ARBA00022801"/>
    </source>
</evidence>
<evidence type="ECO:0000256" key="1">
    <source>
        <dbReference type="ARBA" id="ARBA00009227"/>
    </source>
</evidence>
<dbReference type="PROSITE" id="PS51409">
    <property type="entry name" value="ARGINASE_2"/>
    <property type="match status" value="1"/>
</dbReference>
<dbReference type="CDD" id="cd11593">
    <property type="entry name" value="Agmatinase-like_2"/>
    <property type="match status" value="1"/>
</dbReference>
<dbReference type="InterPro" id="IPR005925">
    <property type="entry name" value="Agmatinase-rel"/>
</dbReference>
<dbReference type="InterPro" id="IPR006035">
    <property type="entry name" value="Ureohydrolase"/>
</dbReference>
<reference evidence="5" key="2">
    <citation type="submission" date="2023-01" db="EMBL/GenBank/DDBJ databases">
        <title>Draft genome sequence of Maritalea porphyrae strain NBRC 107169.</title>
        <authorList>
            <person name="Sun Q."/>
            <person name="Mori K."/>
        </authorList>
    </citation>
    <scope>NUCLEOTIDE SEQUENCE</scope>
    <source>
        <strain evidence="5">NBRC 107169</strain>
    </source>
</reference>
<comment type="similarity">
    <text evidence="1">Belongs to the arginase family. Agmatinase subfamily.</text>
</comment>